<dbReference type="AlphaFoldDB" id="A0A0X8HT39"/>
<evidence type="ECO:0000313" key="1">
    <source>
        <dbReference type="EMBL" id="AMD20959.1"/>
    </source>
</evidence>
<dbReference type="EMBL" id="CP014245">
    <property type="protein sequence ID" value="AMD20959.1"/>
    <property type="molecule type" value="Genomic_DNA"/>
</dbReference>
<name>A0A0X8HT39_9SACH</name>
<organism evidence="1 2">
    <name type="scientific">Eremothecium sinecaudum</name>
    <dbReference type="NCBI Taxonomy" id="45286"/>
    <lineage>
        <taxon>Eukaryota</taxon>
        <taxon>Fungi</taxon>
        <taxon>Dikarya</taxon>
        <taxon>Ascomycota</taxon>
        <taxon>Saccharomycotina</taxon>
        <taxon>Saccharomycetes</taxon>
        <taxon>Saccharomycetales</taxon>
        <taxon>Saccharomycetaceae</taxon>
        <taxon>Eremothecium</taxon>
    </lineage>
</organism>
<reference evidence="1 2" key="1">
    <citation type="submission" date="2016-01" db="EMBL/GenBank/DDBJ databases">
        <title>Genome sequence of the yeast Holleya sinecauda.</title>
        <authorList>
            <person name="Dietrich F.S."/>
        </authorList>
    </citation>
    <scope>NUCLEOTIDE SEQUENCE [LARGE SCALE GENOMIC DNA]</scope>
    <source>
        <strain evidence="1 2">ATCC 58844</strain>
    </source>
</reference>
<dbReference type="STRING" id="45286.A0A0X8HT39"/>
<protein>
    <submittedName>
        <fullName evidence="1">HEL322Cp</fullName>
    </submittedName>
</protein>
<dbReference type="Proteomes" id="UP000243052">
    <property type="component" value="Chromosome v"/>
</dbReference>
<accession>A0A0X8HT39</accession>
<proteinExistence type="predicted"/>
<dbReference type="GeneID" id="28724231"/>
<dbReference type="RefSeq" id="XP_017987955.1">
    <property type="nucleotide sequence ID" value="XM_018132764.1"/>
</dbReference>
<gene>
    <name evidence="1" type="ORF">AW171_hschr52888</name>
</gene>
<dbReference type="OrthoDB" id="4035795at2759"/>
<dbReference type="CDD" id="cd22646">
    <property type="entry name" value="MCM22_CTD"/>
    <property type="match status" value="1"/>
</dbReference>
<sequence>MDINLNDPFNENQSEIASEWSQFNDLIANELKNKKFFLQQAKSAVEGLDKIPANDNNAVLNNLLQTQLFVPSRSDPIGIVLALNKERRSADNSIQMVLDSTIKELTEMVHDQESLNNDMRSLNSLLKKRVSDSEFIRDETVEMSNERISEILSDFVGKYLVPDLVSDESQWSESKEEVLRLIQRLLSQDKQLCLKNFSPRYLGLYRLLSKAHMLQEVYREEEPDNPFILLYELVNT</sequence>
<evidence type="ECO:0000313" key="2">
    <source>
        <dbReference type="Proteomes" id="UP000243052"/>
    </source>
</evidence>
<keyword evidence="2" id="KW-1185">Reference proteome</keyword>